<dbReference type="OMA" id="WASYGVV"/>
<keyword evidence="1" id="KW-1133">Transmembrane helix</keyword>
<dbReference type="STRING" id="105231.A0A1Y1I8T2"/>
<sequence>MVDSADRPQEGQESWEGKFYAAKEHFHTYPYVWYSYITVFGSLSAALAFSYGRMRGSENRLREVQARMKLLRMQREGATASRGANPSEQKPL</sequence>
<dbReference type="OrthoDB" id="1925472at2759"/>
<evidence type="ECO:0000313" key="3">
    <source>
        <dbReference type="Proteomes" id="UP000054558"/>
    </source>
</evidence>
<dbReference type="PANTHER" id="PTHR36794:SF1">
    <property type="entry name" value="TRANSMEMBRANE PROTEIN"/>
    <property type="match status" value="1"/>
</dbReference>
<keyword evidence="1" id="KW-0472">Membrane</keyword>
<accession>A0A1Y1I8T2</accession>
<gene>
    <name evidence="2" type="ORF">KFL_001920090</name>
</gene>
<dbReference type="AlphaFoldDB" id="A0A1Y1I8T2"/>
<organism evidence="2 3">
    <name type="scientific">Klebsormidium nitens</name>
    <name type="common">Green alga</name>
    <name type="synonym">Ulothrix nitens</name>
    <dbReference type="NCBI Taxonomy" id="105231"/>
    <lineage>
        <taxon>Eukaryota</taxon>
        <taxon>Viridiplantae</taxon>
        <taxon>Streptophyta</taxon>
        <taxon>Klebsormidiophyceae</taxon>
        <taxon>Klebsormidiales</taxon>
        <taxon>Klebsormidiaceae</taxon>
        <taxon>Klebsormidium</taxon>
    </lineage>
</organism>
<reference evidence="2 3" key="1">
    <citation type="journal article" date="2014" name="Nat. Commun.">
        <title>Klebsormidium flaccidum genome reveals primary factors for plant terrestrial adaptation.</title>
        <authorList>
            <person name="Hori K."/>
            <person name="Maruyama F."/>
            <person name="Fujisawa T."/>
            <person name="Togashi T."/>
            <person name="Yamamoto N."/>
            <person name="Seo M."/>
            <person name="Sato S."/>
            <person name="Yamada T."/>
            <person name="Mori H."/>
            <person name="Tajima N."/>
            <person name="Moriyama T."/>
            <person name="Ikeuchi M."/>
            <person name="Watanabe M."/>
            <person name="Wada H."/>
            <person name="Kobayashi K."/>
            <person name="Saito M."/>
            <person name="Masuda T."/>
            <person name="Sasaki-Sekimoto Y."/>
            <person name="Mashiguchi K."/>
            <person name="Awai K."/>
            <person name="Shimojima M."/>
            <person name="Masuda S."/>
            <person name="Iwai M."/>
            <person name="Nobusawa T."/>
            <person name="Narise T."/>
            <person name="Kondo S."/>
            <person name="Saito H."/>
            <person name="Sato R."/>
            <person name="Murakawa M."/>
            <person name="Ihara Y."/>
            <person name="Oshima-Yamada Y."/>
            <person name="Ohtaka K."/>
            <person name="Satoh M."/>
            <person name="Sonobe K."/>
            <person name="Ishii M."/>
            <person name="Ohtani R."/>
            <person name="Kanamori-Sato M."/>
            <person name="Honoki R."/>
            <person name="Miyazaki D."/>
            <person name="Mochizuki H."/>
            <person name="Umetsu J."/>
            <person name="Higashi K."/>
            <person name="Shibata D."/>
            <person name="Kamiya Y."/>
            <person name="Sato N."/>
            <person name="Nakamura Y."/>
            <person name="Tabata S."/>
            <person name="Ida S."/>
            <person name="Kurokawa K."/>
            <person name="Ohta H."/>
        </authorList>
    </citation>
    <scope>NUCLEOTIDE SEQUENCE [LARGE SCALE GENOMIC DNA]</scope>
    <source>
        <strain evidence="2 3">NIES-2285</strain>
    </source>
</reference>
<name>A0A1Y1I8T2_KLENI</name>
<evidence type="ECO:0000313" key="2">
    <source>
        <dbReference type="EMBL" id="GAQ84508.1"/>
    </source>
</evidence>
<feature type="transmembrane region" description="Helical" evidence="1">
    <location>
        <begin position="33"/>
        <end position="52"/>
    </location>
</feature>
<evidence type="ECO:0000256" key="1">
    <source>
        <dbReference type="SAM" id="Phobius"/>
    </source>
</evidence>
<keyword evidence="3" id="KW-1185">Reference proteome</keyword>
<evidence type="ECO:0008006" key="4">
    <source>
        <dbReference type="Google" id="ProtNLM"/>
    </source>
</evidence>
<protein>
    <recommendedName>
        <fullName evidence="4">Transmembrane protein</fullName>
    </recommendedName>
</protein>
<keyword evidence="1" id="KW-0812">Transmembrane</keyword>
<proteinExistence type="predicted"/>
<dbReference type="PANTHER" id="PTHR36794">
    <property type="entry name" value="TRANSMEMBRANE PROTEIN"/>
    <property type="match status" value="1"/>
</dbReference>
<dbReference type="Proteomes" id="UP000054558">
    <property type="component" value="Unassembled WGS sequence"/>
</dbReference>
<dbReference type="EMBL" id="DF237141">
    <property type="protein sequence ID" value="GAQ84508.1"/>
    <property type="molecule type" value="Genomic_DNA"/>
</dbReference>